<protein>
    <submittedName>
        <fullName evidence="4">Indolepyruvate ferredoxin oxidoreductase family protein</fullName>
    </submittedName>
</protein>
<dbReference type="Proteomes" id="UP001233673">
    <property type="component" value="Unassembled WGS sequence"/>
</dbReference>
<proteinExistence type="predicted"/>
<gene>
    <name evidence="4" type="ORF">QOZ88_08505</name>
</gene>
<dbReference type="SUPFAM" id="SSF52922">
    <property type="entry name" value="TK C-terminal domain-like"/>
    <property type="match status" value="1"/>
</dbReference>
<keyword evidence="5" id="KW-1185">Reference proteome</keyword>
<evidence type="ECO:0000256" key="1">
    <source>
        <dbReference type="ARBA" id="ARBA00023002"/>
    </source>
</evidence>
<evidence type="ECO:0000313" key="5">
    <source>
        <dbReference type="Proteomes" id="UP001233673"/>
    </source>
</evidence>
<comment type="caution">
    <text evidence="4">The sequence shown here is derived from an EMBL/GenBank/DDBJ whole genome shotgun (WGS) entry which is preliminary data.</text>
</comment>
<dbReference type="InterPro" id="IPR029061">
    <property type="entry name" value="THDP-binding"/>
</dbReference>
<dbReference type="PANTHER" id="PTHR48084">
    <property type="entry name" value="2-OXOGLUTARATE OXIDOREDUCTASE SUBUNIT KORB-RELATED"/>
    <property type="match status" value="1"/>
</dbReference>
<feature type="domain" description="DUF6537" evidence="3">
    <location>
        <begin position="964"/>
        <end position="1159"/>
    </location>
</feature>
<dbReference type="Gene3D" id="3.40.920.10">
    <property type="entry name" value="Pyruvate-ferredoxin oxidoreductase, PFOR, domain III"/>
    <property type="match status" value="1"/>
</dbReference>
<dbReference type="RefSeq" id="WP_305999359.1">
    <property type="nucleotide sequence ID" value="NZ_JASNFN010000008.1"/>
</dbReference>
<dbReference type="InterPro" id="IPR002880">
    <property type="entry name" value="Pyrv_Fd/Flavodoxin_OxRdtase_N"/>
</dbReference>
<evidence type="ECO:0000313" key="4">
    <source>
        <dbReference type="EMBL" id="MDP5182680.1"/>
    </source>
</evidence>
<sequence>MNTAVRVDDRYRQSEGLLHVTGIQALVRVALDQVRADRRRGQRTAGFVSGYPGSPLGGFDMELGRRGDLLEEHDIVFRPGVNEELAATAVAGSQLAQTRPELRYDGVTGIWYGKAPGVDRAVDALRHGNMAGAAPRGGVLALVGDDPSAKSSTMPNASEATMAAVGMPVLYPGDAQDALDMGLHGIALSRASGLWVGVKIVTDVADGSGTVEVHPDRIVPVVPDMTVDGRVFRHEVRGMLLQPTSGELESTLHHERPLIAQRYAAANGLDRITRSGPDDRVGIVAAGKTYLDVCQALASLGLDEAECRRRGVRLLKLGMVTPVEPGIIRSFAEGLREIVVVEEKRSFVEAAVKQILYGRTGAPVVHGKTGPDGSRLVPASGELEPDLLAGVLARRLLALGGMPSVEAWSEARTARAAREERRPALLPLLSRTPYYCSGCPHSTSMAAPEGALIGTGTGCSSLAVLMKPETVGDVSVLMQMGGEGSQWIGMAPFVDVPHLVQNIGDGTFHHSGSLALRAAVASGVNMTYKLLYNSAVAMTGGQSAQGGMTVPALAAMLTAEGVSRIIVTTDQPEKYRRVRLPGRTQVWHRDRLVEAQEELARVPGVTVLVHDQECATEKRRRRKRGLLPEPATRVVINERVCEGCGDCGQKSNCLSVVPVDTEFGRKTQIHQASCNKDYTCLAGDCPSFLTVVPGEQSPRPTAAELDDATLPAPTARVAADDFALRIVGIGGTGVVTVAQILATAAQLGGLHVRGMDQTGMAQKGGAVVSDLKFTRAAVVQAARVAGEECDLLLGCDILVAAEAKNLAVADPARTVAVVSTAQVATGAMVTDPGVSFPPREQLEDRIRAATRDDDAVFLDAHRLTQQLFGSDQSANVLLLGAAYQAGALPVHASVIEEAIAVNGAAVQVNVQAFRRGRQAVADPAGLAAALVEMVPPAAEPAPPAPEVAALIASVQAPVGSELARCIGVRVPDLVAYQDLGWAQDYARLVEQVRAAEAEVVPGSGGLAEAVALGLYKLMSYKDEYEVARLSIDPAVEADVESRFGRGARYSYRLHPPLLRYLGRKDKIAIDARAARPVLRALYGMRRLRGSALDPFGRSHVRRTERALIQEYRELVHRLLEGLTTDNHGVAVELAALPDMVRGYEEIKLDNVARYRERQRNALRRFAGTAAPFATTPRS</sequence>
<name>A0ABT9IC01_9ACTN</name>
<dbReference type="InterPro" id="IPR009014">
    <property type="entry name" value="Transketo_C/PFOR_II"/>
</dbReference>
<dbReference type="InterPro" id="IPR046667">
    <property type="entry name" value="DUF6537"/>
</dbReference>
<evidence type="ECO:0000259" key="3">
    <source>
        <dbReference type="Pfam" id="PF20169"/>
    </source>
</evidence>
<dbReference type="SUPFAM" id="SSF52518">
    <property type="entry name" value="Thiamin diphosphate-binding fold (THDP-binding)"/>
    <property type="match status" value="2"/>
</dbReference>
<dbReference type="SUPFAM" id="SSF53323">
    <property type="entry name" value="Pyruvate-ferredoxin oxidoreductase, PFOR, domain III"/>
    <property type="match status" value="1"/>
</dbReference>
<organism evidence="4 5">
    <name type="scientific">Blastococcus carthaginiensis</name>
    <dbReference type="NCBI Taxonomy" id="3050034"/>
    <lineage>
        <taxon>Bacteria</taxon>
        <taxon>Bacillati</taxon>
        <taxon>Actinomycetota</taxon>
        <taxon>Actinomycetes</taxon>
        <taxon>Geodermatophilales</taxon>
        <taxon>Geodermatophilaceae</taxon>
        <taxon>Blastococcus</taxon>
    </lineage>
</organism>
<dbReference type="InterPro" id="IPR019752">
    <property type="entry name" value="Pyrv/ketoisovalerate_OxRed_cat"/>
</dbReference>
<evidence type="ECO:0000259" key="2">
    <source>
        <dbReference type="Pfam" id="PF01558"/>
    </source>
</evidence>
<keyword evidence="1" id="KW-0560">Oxidoreductase</keyword>
<dbReference type="Pfam" id="PF01558">
    <property type="entry name" value="POR"/>
    <property type="match status" value="1"/>
</dbReference>
<dbReference type="InterPro" id="IPR051457">
    <property type="entry name" value="2-oxoacid:Fd_oxidoreductase"/>
</dbReference>
<reference evidence="5" key="1">
    <citation type="submission" date="2023-05" db="EMBL/GenBank/DDBJ databases">
        <title>Draft genome of Pseudofrankia sp. BMG5.37.</title>
        <authorList>
            <person name="Gtari M."/>
            <person name="Ghodhbane F."/>
            <person name="Sbissi I."/>
        </authorList>
    </citation>
    <scope>NUCLEOTIDE SEQUENCE [LARGE SCALE GENOMIC DNA]</scope>
    <source>
        <strain evidence="5">BMG 814</strain>
    </source>
</reference>
<dbReference type="NCBIfam" id="NF009589">
    <property type="entry name" value="PRK13030.1"/>
    <property type="match status" value="1"/>
</dbReference>
<dbReference type="Pfam" id="PF20169">
    <property type="entry name" value="DUF6537"/>
    <property type="match status" value="1"/>
</dbReference>
<dbReference type="InterPro" id="IPR002869">
    <property type="entry name" value="Pyrv_flavodox_OxRed_cen"/>
</dbReference>
<dbReference type="Gene3D" id="3.40.50.970">
    <property type="match status" value="1"/>
</dbReference>
<dbReference type="EMBL" id="JASNFN010000008">
    <property type="protein sequence ID" value="MDP5182680.1"/>
    <property type="molecule type" value="Genomic_DNA"/>
</dbReference>
<dbReference type="CDD" id="cd07034">
    <property type="entry name" value="TPP_PYR_PFOR_IOR-alpha_like"/>
    <property type="match status" value="1"/>
</dbReference>
<accession>A0ABT9IC01</accession>
<dbReference type="PANTHER" id="PTHR48084:SF3">
    <property type="entry name" value="SUBUNIT OF PYRUVATE:FLAVODOXIN OXIDOREDUCTASE"/>
    <property type="match status" value="1"/>
</dbReference>
<dbReference type="NCBIfam" id="NF009588">
    <property type="entry name" value="PRK13029.1"/>
    <property type="match status" value="1"/>
</dbReference>
<feature type="domain" description="Pyruvate/ketoisovalerate oxidoreductase catalytic" evidence="2">
    <location>
        <begin position="730"/>
        <end position="918"/>
    </location>
</feature>